<dbReference type="EMBL" id="SMAI01000002">
    <property type="protein sequence ID" value="TCT06711.1"/>
    <property type="molecule type" value="Genomic_DNA"/>
</dbReference>
<dbReference type="OrthoDB" id="8447058at2"/>
<protein>
    <submittedName>
        <fullName evidence="1">Uncharacterized protein</fullName>
    </submittedName>
</protein>
<accession>A0A4R3M0U8</accession>
<dbReference type="AlphaFoldDB" id="A0A4R3M0U8"/>
<dbReference type="RefSeq" id="WP_132030190.1">
    <property type="nucleotide sequence ID" value="NZ_SMAI01000002.1"/>
</dbReference>
<comment type="caution">
    <text evidence="1">The sequence shown here is derived from an EMBL/GenBank/DDBJ whole genome shotgun (WGS) entry which is preliminary data.</text>
</comment>
<dbReference type="Proteomes" id="UP000294664">
    <property type="component" value="Unassembled WGS sequence"/>
</dbReference>
<gene>
    <name evidence="1" type="ORF">EDC64_102190</name>
</gene>
<organism evidence="1 2">
    <name type="scientific">Aquabacter spiritensis</name>
    <dbReference type="NCBI Taxonomy" id="933073"/>
    <lineage>
        <taxon>Bacteria</taxon>
        <taxon>Pseudomonadati</taxon>
        <taxon>Pseudomonadota</taxon>
        <taxon>Alphaproteobacteria</taxon>
        <taxon>Hyphomicrobiales</taxon>
        <taxon>Xanthobacteraceae</taxon>
        <taxon>Aquabacter</taxon>
    </lineage>
</organism>
<sequence>MAAPFSFAPENLYQPINPWEFFGSQFGFFNVIIGDTPRPDLEKTILKDVGSYGRQIGRIGEALQVIMRHMDHSKLTEPERRALVMLEAQLLEIENIKSRASPR</sequence>
<evidence type="ECO:0000313" key="1">
    <source>
        <dbReference type="EMBL" id="TCT06711.1"/>
    </source>
</evidence>
<evidence type="ECO:0000313" key="2">
    <source>
        <dbReference type="Proteomes" id="UP000294664"/>
    </source>
</evidence>
<keyword evidence="2" id="KW-1185">Reference proteome</keyword>
<reference evidence="1 2" key="1">
    <citation type="submission" date="2019-03" db="EMBL/GenBank/DDBJ databases">
        <title>Genomic Encyclopedia of Type Strains, Phase IV (KMG-IV): sequencing the most valuable type-strain genomes for metagenomic binning, comparative biology and taxonomic classification.</title>
        <authorList>
            <person name="Goeker M."/>
        </authorList>
    </citation>
    <scope>NUCLEOTIDE SEQUENCE [LARGE SCALE GENOMIC DNA]</scope>
    <source>
        <strain evidence="1 2">DSM 9035</strain>
    </source>
</reference>
<name>A0A4R3M0U8_9HYPH</name>
<proteinExistence type="predicted"/>